<dbReference type="GO" id="GO:0016491">
    <property type="term" value="F:oxidoreductase activity"/>
    <property type="evidence" value="ECO:0007669"/>
    <property type="project" value="UniProtKB-KW"/>
</dbReference>
<accession>A0A2C5XVW3</accession>
<comment type="subcellular location">
    <subcellularLocation>
        <location evidence="2">Cytoplasm</location>
    </subcellularLocation>
    <subcellularLocation>
        <location evidence="1">Nucleus</location>
    </subcellularLocation>
</comment>
<evidence type="ECO:0000256" key="2">
    <source>
        <dbReference type="ARBA" id="ARBA00004496"/>
    </source>
</evidence>
<dbReference type="InterPro" id="IPR029479">
    <property type="entry name" value="Nitroreductase"/>
</dbReference>
<dbReference type="GO" id="GO:0005737">
    <property type="term" value="C:cytoplasm"/>
    <property type="evidence" value="ECO:0007669"/>
    <property type="project" value="UniProtKB-SubCell"/>
</dbReference>
<dbReference type="FunFam" id="3.40.109.10:FF:000001">
    <property type="entry name" value="Nitroreductase family"/>
    <property type="match status" value="1"/>
</dbReference>
<evidence type="ECO:0000256" key="4">
    <source>
        <dbReference type="ARBA" id="ARBA00022490"/>
    </source>
</evidence>
<sequence>MASKTSADLLLEIARSRRTIYKLNKKLPISHGRVRQLVEQTTLHTPSSFNSQTNRLVVLFGAEHERLWDIASVALRGIVPDDRWQHTADRIAMFRAGAGTVLFFSDDDGVKAMQDKFPAYADRFPGWAMQSNGMQQWMLWSALELDGLGANLQHYNPIIDAKVAETWKMPTSWKLNAQLVFGGRDGEASQKEFKPLEERIKMFGADADADAA</sequence>
<keyword evidence="9" id="KW-1185">Reference proteome</keyword>
<dbReference type="Proteomes" id="UP000224854">
    <property type="component" value="Unassembled WGS sequence"/>
</dbReference>
<dbReference type="EMBL" id="NJEU01000174">
    <property type="protein sequence ID" value="PHH79809.1"/>
    <property type="molecule type" value="Genomic_DNA"/>
</dbReference>
<keyword evidence="5" id="KW-0560">Oxidoreductase</keyword>
<comment type="caution">
    <text evidence="8">The sequence shown here is derived from an EMBL/GenBank/DDBJ whole genome shotgun (WGS) entry which is preliminary data.</text>
</comment>
<dbReference type="Pfam" id="PF00881">
    <property type="entry name" value="Nitroreductase"/>
    <property type="match status" value="1"/>
</dbReference>
<feature type="domain" description="Nitroreductase" evidence="7">
    <location>
        <begin position="14"/>
        <end position="182"/>
    </location>
</feature>
<evidence type="ECO:0000256" key="6">
    <source>
        <dbReference type="ARBA" id="ARBA00023242"/>
    </source>
</evidence>
<dbReference type="Gene3D" id="3.40.109.10">
    <property type="entry name" value="NADH Oxidase"/>
    <property type="match status" value="1"/>
</dbReference>
<evidence type="ECO:0000256" key="5">
    <source>
        <dbReference type="ARBA" id="ARBA00023002"/>
    </source>
</evidence>
<proteinExistence type="inferred from homology"/>
<dbReference type="GO" id="GO:0034599">
    <property type="term" value="P:cellular response to oxidative stress"/>
    <property type="evidence" value="ECO:0007669"/>
    <property type="project" value="InterPro"/>
</dbReference>
<keyword evidence="4" id="KW-0963">Cytoplasm</keyword>
<evidence type="ECO:0000313" key="9">
    <source>
        <dbReference type="Proteomes" id="UP000224854"/>
    </source>
</evidence>
<evidence type="ECO:0000256" key="1">
    <source>
        <dbReference type="ARBA" id="ARBA00004123"/>
    </source>
</evidence>
<reference evidence="8 9" key="1">
    <citation type="submission" date="2017-06" db="EMBL/GenBank/DDBJ databases">
        <title>Ant-infecting Ophiocordyceps genomes reveal a high diversity of potential behavioral manipulation genes and a possible major role for enterotoxins.</title>
        <authorList>
            <person name="De Bekker C."/>
            <person name="Evans H.C."/>
            <person name="Brachmann A."/>
            <person name="Hughes D.P."/>
        </authorList>
    </citation>
    <scope>NUCLEOTIDE SEQUENCE [LARGE SCALE GENOMIC DNA]</scope>
    <source>
        <strain evidence="8 9">1348a</strain>
    </source>
</reference>
<name>A0A2C5XVW3_9HYPO</name>
<protein>
    <recommendedName>
        <fullName evidence="7">Nitroreductase domain-containing protein</fullName>
    </recommendedName>
</protein>
<organism evidence="8 9">
    <name type="scientific">Ophiocordyceps australis</name>
    <dbReference type="NCBI Taxonomy" id="1399860"/>
    <lineage>
        <taxon>Eukaryota</taxon>
        <taxon>Fungi</taxon>
        <taxon>Dikarya</taxon>
        <taxon>Ascomycota</taxon>
        <taxon>Pezizomycotina</taxon>
        <taxon>Sordariomycetes</taxon>
        <taxon>Hypocreomycetidae</taxon>
        <taxon>Hypocreales</taxon>
        <taxon>Ophiocordycipitaceae</taxon>
        <taxon>Ophiocordyceps</taxon>
    </lineage>
</organism>
<gene>
    <name evidence="8" type="ORF">CDD82_2165</name>
</gene>
<dbReference type="CDD" id="cd02140">
    <property type="entry name" value="Frm2-like"/>
    <property type="match status" value="1"/>
</dbReference>
<dbReference type="PANTHER" id="PTHR43035">
    <property type="entry name" value="FATTY ACID REPRESSION MUTANT PROTEIN 2-RELATED"/>
    <property type="match status" value="1"/>
</dbReference>
<evidence type="ECO:0000313" key="8">
    <source>
        <dbReference type="EMBL" id="PHH79809.1"/>
    </source>
</evidence>
<evidence type="ECO:0000256" key="3">
    <source>
        <dbReference type="ARBA" id="ARBA00007118"/>
    </source>
</evidence>
<evidence type="ECO:0000259" key="7">
    <source>
        <dbReference type="Pfam" id="PF00881"/>
    </source>
</evidence>
<dbReference type="GO" id="GO:0005634">
    <property type="term" value="C:nucleus"/>
    <property type="evidence" value="ECO:0007669"/>
    <property type="project" value="UniProtKB-SubCell"/>
</dbReference>
<dbReference type="OrthoDB" id="2138173at2759"/>
<dbReference type="InterPro" id="IPR000415">
    <property type="entry name" value="Nitroreductase-like"/>
</dbReference>
<dbReference type="PANTHER" id="PTHR43035:SF1">
    <property type="entry name" value="FATTY ACID REPRESSION MUTANT PROTEIN 2-RELATED"/>
    <property type="match status" value="1"/>
</dbReference>
<dbReference type="SUPFAM" id="SSF55469">
    <property type="entry name" value="FMN-dependent nitroreductase-like"/>
    <property type="match status" value="1"/>
</dbReference>
<dbReference type="AlphaFoldDB" id="A0A2C5XVW3"/>
<dbReference type="InterPro" id="IPR033877">
    <property type="entry name" value="Frm2/Hbn1"/>
</dbReference>
<keyword evidence="6" id="KW-0539">Nucleus</keyword>
<comment type="similarity">
    <text evidence="3">Belongs to the nitroreductase family.</text>
</comment>